<dbReference type="eggNOG" id="ENOG502S7WD">
    <property type="taxonomic scope" value="Eukaryota"/>
</dbReference>
<dbReference type="PANTHER" id="PTHR12825">
    <property type="entry name" value="BNIP1-RELATED"/>
    <property type="match status" value="1"/>
</dbReference>
<evidence type="ECO:0000256" key="3">
    <source>
        <dbReference type="ARBA" id="ARBA00022692"/>
    </source>
</evidence>
<evidence type="ECO:0000256" key="6">
    <source>
        <dbReference type="ARBA" id="ARBA00022989"/>
    </source>
</evidence>
<keyword evidence="14" id="KW-1185">Reference proteome</keyword>
<evidence type="ECO:0000256" key="2">
    <source>
        <dbReference type="ARBA" id="ARBA00022448"/>
    </source>
</evidence>
<dbReference type="GO" id="GO:0005789">
    <property type="term" value="C:endoplasmic reticulum membrane"/>
    <property type="evidence" value="ECO:0007669"/>
    <property type="project" value="UniProtKB-SubCell"/>
</dbReference>
<keyword evidence="6 11" id="KW-1133">Transmembrane helix</keyword>
<dbReference type="GO" id="GO:0031201">
    <property type="term" value="C:SNARE complex"/>
    <property type="evidence" value="ECO:0007669"/>
    <property type="project" value="TreeGrafter"/>
</dbReference>
<feature type="compositionally biased region" description="Basic and acidic residues" evidence="10">
    <location>
        <begin position="343"/>
        <end position="363"/>
    </location>
</feature>
<comment type="similarity">
    <text evidence="9">Belongs to the SEC20 family.</text>
</comment>
<dbReference type="InParanoid" id="K0KLE7"/>
<dbReference type="EMBL" id="CAIF01000030">
    <property type="protein sequence ID" value="CCH41943.1"/>
    <property type="molecule type" value="Genomic_DNA"/>
</dbReference>
<reference evidence="13 14" key="1">
    <citation type="journal article" date="2012" name="Eukaryot. Cell">
        <title>Draft genome sequence of Wickerhamomyces ciferrii NRRL Y-1031 F-60-10.</title>
        <authorList>
            <person name="Schneider J."/>
            <person name="Andrea H."/>
            <person name="Blom J."/>
            <person name="Jaenicke S."/>
            <person name="Ruckert C."/>
            <person name="Schorsch C."/>
            <person name="Szczepanowski R."/>
            <person name="Farwick M."/>
            <person name="Goesmann A."/>
            <person name="Puhler A."/>
            <person name="Schaffer S."/>
            <person name="Tauch A."/>
            <person name="Kohler T."/>
            <person name="Brinkrolf K."/>
        </authorList>
    </citation>
    <scope>NUCLEOTIDE SEQUENCE [LARGE SCALE GENOMIC DNA]</scope>
    <source>
        <strain evidence="14">ATCC 14091 / BCRC 22168 / CBS 111 / JCM 3599 / NBRC 0793 / NRRL Y-1031 F-60-10</strain>
    </source>
</reference>
<feature type="region of interest" description="Disordered" evidence="10">
    <location>
        <begin position="331"/>
        <end position="363"/>
    </location>
</feature>
<keyword evidence="3 11" id="KW-0812">Transmembrane</keyword>
<comment type="subcellular location">
    <subcellularLocation>
        <location evidence="1">Endoplasmic reticulum membrane</location>
        <topology evidence="1">Single-pass type IV membrane protein</topology>
    </subcellularLocation>
</comment>
<dbReference type="InterPro" id="IPR056173">
    <property type="entry name" value="Sec20_C"/>
</dbReference>
<sequence>MIWIKTKTKITMNYKEKSQNIPIDYKESNMSVEIENELSRLQDAQSGLLAQLNKFDGLDDDEIRISILNLINTFNDGLIFLEQELKFEYELEYNKPIRKNDKKLLDYVINYDKLKDFLINFKKKFVNKQNELQNLEFQRFKQLKFEKYGYKSIDDLEEEDSIHTEAPGTTTNNKILSTTKKITSKLSQSSSILQSSLIQSQLNMDELSIQNDSLTYLSDRYGFLKGVLEKSDGFINDIKLSTERDKKFMYYALIFFGLCVLKVFWSRLLKLPVKFVFNIIFYTLKLALGTLGLVSSKKVKIDPITNELTESVYHTATTDPIYGSFIPESQSISSESLDVETNVETKESKDPYDEELSRIIDEL</sequence>
<dbReference type="Pfam" id="PF03908">
    <property type="entry name" value="Sec20"/>
    <property type="match status" value="1"/>
</dbReference>
<keyword evidence="2" id="KW-0813">Transport</keyword>
<dbReference type="STRING" id="1206466.K0KLE7"/>
<dbReference type="GO" id="GO:0005484">
    <property type="term" value="F:SNAP receptor activity"/>
    <property type="evidence" value="ECO:0007669"/>
    <property type="project" value="InterPro"/>
</dbReference>
<organism evidence="13 14">
    <name type="scientific">Wickerhamomyces ciferrii (strain ATCC 14091 / BCRC 22168 / CBS 111 / JCM 3599 / NBRC 0793 / NRRL Y-1031 F-60-10)</name>
    <name type="common">Yeast</name>
    <name type="synonym">Pichia ciferrii</name>
    <dbReference type="NCBI Taxonomy" id="1206466"/>
    <lineage>
        <taxon>Eukaryota</taxon>
        <taxon>Fungi</taxon>
        <taxon>Dikarya</taxon>
        <taxon>Ascomycota</taxon>
        <taxon>Saccharomycotina</taxon>
        <taxon>Saccharomycetes</taxon>
        <taxon>Phaffomycetales</taxon>
        <taxon>Wickerhamomycetaceae</taxon>
        <taxon>Wickerhamomyces</taxon>
    </lineage>
</organism>
<feature type="transmembrane region" description="Helical" evidence="11">
    <location>
        <begin position="248"/>
        <end position="269"/>
    </location>
</feature>
<evidence type="ECO:0000256" key="10">
    <source>
        <dbReference type="SAM" id="MobiDB-lite"/>
    </source>
</evidence>
<dbReference type="GO" id="GO:0006890">
    <property type="term" value="P:retrograde vesicle-mediated transport, Golgi to endoplasmic reticulum"/>
    <property type="evidence" value="ECO:0007669"/>
    <property type="project" value="InterPro"/>
</dbReference>
<dbReference type="Proteomes" id="UP000009328">
    <property type="component" value="Unassembled WGS sequence"/>
</dbReference>
<protein>
    <submittedName>
        <fullName evidence="13">Membrane protein</fullName>
    </submittedName>
</protein>
<keyword evidence="8 11" id="KW-0472">Membrane</keyword>
<proteinExistence type="inferred from homology"/>
<evidence type="ECO:0000259" key="12">
    <source>
        <dbReference type="Pfam" id="PF03908"/>
    </source>
</evidence>
<accession>K0KLE7</accession>
<evidence type="ECO:0000256" key="5">
    <source>
        <dbReference type="ARBA" id="ARBA00022892"/>
    </source>
</evidence>
<evidence type="ECO:0000256" key="9">
    <source>
        <dbReference type="ARBA" id="ARBA00037934"/>
    </source>
</evidence>
<keyword evidence="5" id="KW-0931">ER-Golgi transport</keyword>
<evidence type="ECO:0000256" key="7">
    <source>
        <dbReference type="ARBA" id="ARBA00023054"/>
    </source>
</evidence>
<evidence type="ECO:0000256" key="8">
    <source>
        <dbReference type="ARBA" id="ARBA00023136"/>
    </source>
</evidence>
<feature type="transmembrane region" description="Helical" evidence="11">
    <location>
        <begin position="275"/>
        <end position="294"/>
    </location>
</feature>
<keyword evidence="4" id="KW-0256">Endoplasmic reticulum</keyword>
<comment type="caution">
    <text evidence="13">The sequence shown here is derived from an EMBL/GenBank/DDBJ whole genome shotgun (WGS) entry which is preliminary data.</text>
</comment>
<name>K0KLE7_WICCF</name>
<dbReference type="AlphaFoldDB" id="K0KLE7"/>
<feature type="domain" description="Sec20 C-terminal" evidence="12">
    <location>
        <begin position="177"/>
        <end position="268"/>
    </location>
</feature>
<dbReference type="InterPro" id="IPR005606">
    <property type="entry name" value="Sec20"/>
</dbReference>
<evidence type="ECO:0000256" key="11">
    <source>
        <dbReference type="SAM" id="Phobius"/>
    </source>
</evidence>
<gene>
    <name evidence="13" type="ORF">BN7_1482</name>
</gene>
<dbReference type="FunCoup" id="K0KLE7">
    <property type="interactions" value="49"/>
</dbReference>
<dbReference type="PANTHER" id="PTHR12825:SF0">
    <property type="entry name" value="VESICLE TRANSPORT PROTEIN SEC20"/>
    <property type="match status" value="1"/>
</dbReference>
<evidence type="ECO:0000313" key="13">
    <source>
        <dbReference type="EMBL" id="CCH41943.1"/>
    </source>
</evidence>
<evidence type="ECO:0000256" key="1">
    <source>
        <dbReference type="ARBA" id="ARBA00004163"/>
    </source>
</evidence>
<keyword evidence="7" id="KW-0175">Coiled coil</keyword>
<dbReference type="HOGENOM" id="CLU_763339_0_0_1"/>
<evidence type="ECO:0000256" key="4">
    <source>
        <dbReference type="ARBA" id="ARBA00022824"/>
    </source>
</evidence>
<evidence type="ECO:0000313" key="14">
    <source>
        <dbReference type="Proteomes" id="UP000009328"/>
    </source>
</evidence>